<accession>A0A395H8Q4</accession>
<reference evidence="2 3" key="1">
    <citation type="submission" date="2018-02" db="EMBL/GenBank/DDBJ databases">
        <title>The genomes of Aspergillus section Nigri reveals drivers in fungal speciation.</title>
        <authorList>
            <consortium name="DOE Joint Genome Institute"/>
            <person name="Vesth T.C."/>
            <person name="Nybo J."/>
            <person name="Theobald S."/>
            <person name="Brandl J."/>
            <person name="Frisvad J.C."/>
            <person name="Nielsen K.F."/>
            <person name="Lyhne E.K."/>
            <person name="Kogle M.E."/>
            <person name="Kuo A."/>
            <person name="Riley R."/>
            <person name="Clum A."/>
            <person name="Nolan M."/>
            <person name="Lipzen A."/>
            <person name="Salamov A."/>
            <person name="Henrissat B."/>
            <person name="Wiebenga A."/>
            <person name="De vries R.P."/>
            <person name="Grigoriev I.V."/>
            <person name="Mortensen U.H."/>
            <person name="Andersen M.R."/>
            <person name="Baker S.E."/>
        </authorList>
    </citation>
    <scope>NUCLEOTIDE SEQUENCE [LARGE SCALE GENOMIC DNA]</scope>
    <source>
        <strain evidence="2 3">CBS 121593</strain>
    </source>
</reference>
<evidence type="ECO:0000256" key="1">
    <source>
        <dbReference type="SAM" id="SignalP"/>
    </source>
</evidence>
<dbReference type="OrthoDB" id="4423022at2759"/>
<dbReference type="Proteomes" id="UP000249402">
    <property type="component" value="Unassembled WGS sequence"/>
</dbReference>
<evidence type="ECO:0000313" key="3">
    <source>
        <dbReference type="Proteomes" id="UP000249402"/>
    </source>
</evidence>
<dbReference type="EMBL" id="KZ824426">
    <property type="protein sequence ID" value="RAL03903.1"/>
    <property type="molecule type" value="Genomic_DNA"/>
</dbReference>
<feature type="chain" id="PRO_5017482893" evidence="1">
    <location>
        <begin position="20"/>
        <end position="117"/>
    </location>
</feature>
<protein>
    <submittedName>
        <fullName evidence="2">Uncharacterized protein</fullName>
    </submittedName>
</protein>
<dbReference type="RefSeq" id="XP_025578230.1">
    <property type="nucleotide sequence ID" value="XM_025722523.1"/>
</dbReference>
<name>A0A395H8Q4_9EURO</name>
<dbReference type="AlphaFoldDB" id="A0A395H8Q4"/>
<dbReference type="GeneID" id="37227388"/>
<proteinExistence type="predicted"/>
<gene>
    <name evidence="2" type="ORF">BO80DRAFT_462571</name>
</gene>
<dbReference type="VEuPathDB" id="FungiDB:BO80DRAFT_462571"/>
<sequence>MKSFLTKTTLLTLPTLALSNPLISYAGYYYTNCTSPSVTAANVAASYCVNVEDIPIKSFTAYVFSGACADASTTPVLHTYTESGCAADSLFETVDVDEEKQCFEADVTLVSLGVECV</sequence>
<organism evidence="2 3">
    <name type="scientific">Aspergillus ibericus CBS 121593</name>
    <dbReference type="NCBI Taxonomy" id="1448316"/>
    <lineage>
        <taxon>Eukaryota</taxon>
        <taxon>Fungi</taxon>
        <taxon>Dikarya</taxon>
        <taxon>Ascomycota</taxon>
        <taxon>Pezizomycotina</taxon>
        <taxon>Eurotiomycetes</taxon>
        <taxon>Eurotiomycetidae</taxon>
        <taxon>Eurotiales</taxon>
        <taxon>Aspergillaceae</taxon>
        <taxon>Aspergillus</taxon>
        <taxon>Aspergillus subgen. Circumdati</taxon>
    </lineage>
</organism>
<evidence type="ECO:0000313" key="2">
    <source>
        <dbReference type="EMBL" id="RAL03903.1"/>
    </source>
</evidence>
<keyword evidence="3" id="KW-1185">Reference proteome</keyword>
<keyword evidence="1" id="KW-0732">Signal</keyword>
<feature type="signal peptide" evidence="1">
    <location>
        <begin position="1"/>
        <end position="19"/>
    </location>
</feature>